<gene>
    <name evidence="3" type="ORF">ABQ292_00695</name>
</gene>
<dbReference type="SUPFAM" id="SSF55729">
    <property type="entry name" value="Acyl-CoA N-acyltransferases (Nat)"/>
    <property type="match status" value="1"/>
</dbReference>
<evidence type="ECO:0000313" key="3">
    <source>
        <dbReference type="EMBL" id="MEX5716881.1"/>
    </source>
</evidence>
<accession>A0ABV3X8V7</accession>
<protein>
    <submittedName>
        <fullName evidence="3">N-acetyltransferase family protein</fullName>
    </submittedName>
</protein>
<evidence type="ECO:0000256" key="1">
    <source>
        <dbReference type="SAM" id="MobiDB-lite"/>
    </source>
</evidence>
<keyword evidence="4" id="KW-1185">Reference proteome</keyword>
<name>A0ABV3X8V7_9ACTN</name>
<feature type="region of interest" description="Disordered" evidence="1">
    <location>
        <begin position="150"/>
        <end position="175"/>
    </location>
</feature>
<dbReference type="EMBL" id="JBFNXQ010000001">
    <property type="protein sequence ID" value="MEX5716881.1"/>
    <property type="molecule type" value="Genomic_DNA"/>
</dbReference>
<evidence type="ECO:0000313" key="4">
    <source>
        <dbReference type="Proteomes" id="UP001560045"/>
    </source>
</evidence>
<organism evidence="3 4">
    <name type="scientific">Geodermatophilus maliterrae</name>
    <dbReference type="NCBI Taxonomy" id="3162531"/>
    <lineage>
        <taxon>Bacteria</taxon>
        <taxon>Bacillati</taxon>
        <taxon>Actinomycetota</taxon>
        <taxon>Actinomycetes</taxon>
        <taxon>Geodermatophilales</taxon>
        <taxon>Geodermatophilaceae</taxon>
        <taxon>Geodermatophilus</taxon>
    </lineage>
</organism>
<evidence type="ECO:0000259" key="2">
    <source>
        <dbReference type="PROSITE" id="PS51186"/>
    </source>
</evidence>
<proteinExistence type="predicted"/>
<dbReference type="RefSeq" id="WP_369202189.1">
    <property type="nucleotide sequence ID" value="NZ_JBFNXQ010000001.1"/>
</dbReference>
<dbReference type="Proteomes" id="UP001560045">
    <property type="component" value="Unassembled WGS sequence"/>
</dbReference>
<reference evidence="3 4" key="1">
    <citation type="submission" date="2024-06" db="EMBL/GenBank/DDBJ databases">
        <title>Draft genome sequence of Geodermatophilus badlandi, a novel member of the Geodermatophilaceae isolated from badland sedimentary rocks in the Red desert, Wyoming, USA.</title>
        <authorList>
            <person name="Ben Tekaya S."/>
            <person name="Nouioui I."/>
            <person name="Flores G.M."/>
            <person name="Shaal M.N."/>
            <person name="Bredoire F."/>
            <person name="Basile F."/>
            <person name="Van Diepen L."/>
            <person name="Ward N.L."/>
        </authorList>
    </citation>
    <scope>NUCLEOTIDE SEQUENCE [LARGE SCALE GENOMIC DNA]</scope>
    <source>
        <strain evidence="3 4">WL48A</strain>
    </source>
</reference>
<feature type="domain" description="N-acetyltransferase" evidence="2">
    <location>
        <begin position="4"/>
        <end position="161"/>
    </location>
</feature>
<dbReference type="PROSITE" id="PS51186">
    <property type="entry name" value="GNAT"/>
    <property type="match status" value="1"/>
</dbReference>
<dbReference type="Pfam" id="PF00583">
    <property type="entry name" value="Acetyltransf_1"/>
    <property type="match status" value="1"/>
</dbReference>
<comment type="caution">
    <text evidence="3">The sequence shown here is derived from an EMBL/GenBank/DDBJ whole genome shotgun (WGS) entry which is preliminary data.</text>
</comment>
<dbReference type="InterPro" id="IPR016181">
    <property type="entry name" value="Acyl_CoA_acyltransferase"/>
</dbReference>
<dbReference type="Gene3D" id="3.40.630.30">
    <property type="match status" value="1"/>
</dbReference>
<dbReference type="InterPro" id="IPR000182">
    <property type="entry name" value="GNAT_dom"/>
</dbReference>
<sequence>MTDVDLRALEPADALLLRVATWLDVNWGGERISLAQVDADPLLAEYCRFRPDGGDFGLVSASGDPSTGVVWVKHFPPDRPGYGFVRAGVPELSVCVLPGYRGAGTGGVLLRAAVAEARRRSIGALSLSVEDGNPSRRLYERLGFTSAPSARHPGTMLLPLTGRRHGPPGPGAPAG</sequence>